<name>A0AAD5LYV4_PYTIN</name>
<organism evidence="1 2">
    <name type="scientific">Pythium insidiosum</name>
    <name type="common">Pythiosis disease agent</name>
    <dbReference type="NCBI Taxonomy" id="114742"/>
    <lineage>
        <taxon>Eukaryota</taxon>
        <taxon>Sar</taxon>
        <taxon>Stramenopiles</taxon>
        <taxon>Oomycota</taxon>
        <taxon>Peronosporomycetes</taxon>
        <taxon>Pythiales</taxon>
        <taxon>Pythiaceae</taxon>
        <taxon>Pythium</taxon>
    </lineage>
</organism>
<dbReference type="InterPro" id="IPR011989">
    <property type="entry name" value="ARM-like"/>
</dbReference>
<evidence type="ECO:0000313" key="2">
    <source>
        <dbReference type="Proteomes" id="UP001209570"/>
    </source>
</evidence>
<dbReference type="Proteomes" id="UP001209570">
    <property type="component" value="Unassembled WGS sequence"/>
</dbReference>
<keyword evidence="2" id="KW-1185">Reference proteome</keyword>
<dbReference type="InterPro" id="IPR016024">
    <property type="entry name" value="ARM-type_fold"/>
</dbReference>
<dbReference type="SUPFAM" id="SSF48371">
    <property type="entry name" value="ARM repeat"/>
    <property type="match status" value="1"/>
</dbReference>
<gene>
    <name evidence="1" type="ORF">P43SY_007424</name>
</gene>
<protein>
    <submittedName>
        <fullName evidence="1">Uncharacterized protein</fullName>
    </submittedName>
</protein>
<reference evidence="1" key="1">
    <citation type="submission" date="2021-12" db="EMBL/GenBank/DDBJ databases">
        <title>Prjna785345.</title>
        <authorList>
            <person name="Rujirawat T."/>
            <person name="Krajaejun T."/>
        </authorList>
    </citation>
    <scope>NUCLEOTIDE SEQUENCE</scope>
    <source>
        <strain evidence="1">Pi057C3</strain>
    </source>
</reference>
<dbReference type="Gene3D" id="1.25.10.10">
    <property type="entry name" value="Leucine-rich Repeat Variant"/>
    <property type="match status" value="1"/>
</dbReference>
<evidence type="ECO:0000313" key="1">
    <source>
        <dbReference type="EMBL" id="KAJ0397139.1"/>
    </source>
</evidence>
<dbReference type="EMBL" id="JAKCXM010000265">
    <property type="protein sequence ID" value="KAJ0397139.1"/>
    <property type="molecule type" value="Genomic_DNA"/>
</dbReference>
<sequence length="215" mass="24013">MQFQAPSKGDPQHVETLLAQLVKRLKTRDAALRQQCAKELYLFVATLSRQLSAETYTKVLQQLTPQLYALLQSTHDSEQLGGLAAIDLLIDCANEDQIIRFANYLRNFLAQPNTSRTALLAASKALGHLATANTTNGVSGTLVAAFVDFEVKRAFEWLQGERQEAIFSQRRLAACFVLRELAQSAPTLFHPWGDVWWLKCCIYAIDIFGAVILVE</sequence>
<dbReference type="AlphaFoldDB" id="A0AAD5LYV4"/>
<comment type="caution">
    <text evidence="1">The sequence shown here is derived from an EMBL/GenBank/DDBJ whole genome shotgun (WGS) entry which is preliminary data.</text>
</comment>
<proteinExistence type="predicted"/>
<accession>A0AAD5LYV4</accession>